<feature type="signal peptide" evidence="7">
    <location>
        <begin position="1"/>
        <end position="17"/>
    </location>
</feature>
<dbReference type="Proteomes" id="UP000317894">
    <property type="component" value="Unassembled WGS sequence"/>
</dbReference>
<keyword evidence="3 6" id="KW-0479">Metal-binding</keyword>
<accession>A0A552U8B0</accession>
<dbReference type="RefSeq" id="WP_144237646.1">
    <property type="nucleotide sequence ID" value="NZ_VJWA01000002.1"/>
</dbReference>
<proteinExistence type="predicted"/>
<dbReference type="Gene3D" id="1.10.760.10">
    <property type="entry name" value="Cytochrome c-like domain"/>
    <property type="match status" value="1"/>
</dbReference>
<name>A0A552U8B0_9SPHN</name>
<dbReference type="PROSITE" id="PS51007">
    <property type="entry name" value="CYTC"/>
    <property type="match status" value="1"/>
</dbReference>
<keyword evidence="10" id="KW-1185">Reference proteome</keyword>
<dbReference type="AlphaFoldDB" id="A0A552U8B0"/>
<feature type="domain" description="Cytochrome c" evidence="8">
    <location>
        <begin position="19"/>
        <end position="117"/>
    </location>
</feature>
<dbReference type="InterPro" id="IPR002327">
    <property type="entry name" value="Cyt_c_1A/1B"/>
</dbReference>
<dbReference type="OrthoDB" id="9805828at2"/>
<evidence type="ECO:0000256" key="2">
    <source>
        <dbReference type="ARBA" id="ARBA00022617"/>
    </source>
</evidence>
<dbReference type="GO" id="GO:0020037">
    <property type="term" value="F:heme binding"/>
    <property type="evidence" value="ECO:0007669"/>
    <property type="project" value="InterPro"/>
</dbReference>
<reference evidence="9 10" key="1">
    <citation type="submission" date="2019-07" db="EMBL/GenBank/DDBJ databases">
        <title>Novel species isolated from glacier.</title>
        <authorList>
            <person name="Liu Q."/>
            <person name="Xin Y.-H."/>
        </authorList>
    </citation>
    <scope>NUCLEOTIDE SEQUENCE [LARGE SCALE GENOMIC DNA]</scope>
    <source>
        <strain evidence="9 10">LB1R16</strain>
    </source>
</reference>
<organism evidence="9 10">
    <name type="scientific">Glacieibacterium frigidum</name>
    <dbReference type="NCBI Taxonomy" id="2593303"/>
    <lineage>
        <taxon>Bacteria</taxon>
        <taxon>Pseudomonadati</taxon>
        <taxon>Pseudomonadota</taxon>
        <taxon>Alphaproteobacteria</taxon>
        <taxon>Sphingomonadales</taxon>
        <taxon>Sphingosinicellaceae</taxon>
        <taxon>Glacieibacterium</taxon>
    </lineage>
</organism>
<dbReference type="InterPro" id="IPR036909">
    <property type="entry name" value="Cyt_c-like_dom_sf"/>
</dbReference>
<keyword evidence="5 6" id="KW-0408">Iron</keyword>
<keyword evidence="7" id="KW-0732">Signal</keyword>
<dbReference type="SUPFAM" id="SSF46626">
    <property type="entry name" value="Cytochrome c"/>
    <property type="match status" value="1"/>
</dbReference>
<dbReference type="GO" id="GO:0009055">
    <property type="term" value="F:electron transfer activity"/>
    <property type="evidence" value="ECO:0007669"/>
    <property type="project" value="InterPro"/>
</dbReference>
<evidence type="ECO:0000256" key="7">
    <source>
        <dbReference type="SAM" id="SignalP"/>
    </source>
</evidence>
<evidence type="ECO:0000256" key="1">
    <source>
        <dbReference type="ARBA" id="ARBA00022448"/>
    </source>
</evidence>
<dbReference type="GO" id="GO:0046872">
    <property type="term" value="F:metal ion binding"/>
    <property type="evidence" value="ECO:0007669"/>
    <property type="project" value="UniProtKB-KW"/>
</dbReference>
<dbReference type="PANTHER" id="PTHR11961">
    <property type="entry name" value="CYTOCHROME C"/>
    <property type="match status" value="1"/>
</dbReference>
<keyword evidence="1" id="KW-0813">Transport</keyword>
<dbReference type="InterPro" id="IPR009056">
    <property type="entry name" value="Cyt_c-like_dom"/>
</dbReference>
<sequence length="119" mass="12351">MKTLIILALATATPAIAAGDPAVGARLFLQCRACHTQGDRNGIGPNLSGIVGAKAAQRSGYTYSPALIASGLTWTPENLDKFLTKPGVLVPGNKMTFPGIATQKGRDDVIAYLATLKAK</sequence>
<protein>
    <submittedName>
        <fullName evidence="9">Cytochrome c family protein</fullName>
    </submittedName>
</protein>
<evidence type="ECO:0000256" key="6">
    <source>
        <dbReference type="PROSITE-ProRule" id="PRU00433"/>
    </source>
</evidence>
<gene>
    <name evidence="9" type="ORF">FMM06_12090</name>
</gene>
<dbReference type="Pfam" id="PF00034">
    <property type="entry name" value="Cytochrom_C"/>
    <property type="match status" value="1"/>
</dbReference>
<feature type="chain" id="PRO_5021994643" evidence="7">
    <location>
        <begin position="18"/>
        <end position="119"/>
    </location>
</feature>
<evidence type="ECO:0000256" key="3">
    <source>
        <dbReference type="ARBA" id="ARBA00022723"/>
    </source>
</evidence>
<comment type="caution">
    <text evidence="9">The sequence shown here is derived from an EMBL/GenBank/DDBJ whole genome shotgun (WGS) entry which is preliminary data.</text>
</comment>
<evidence type="ECO:0000259" key="8">
    <source>
        <dbReference type="PROSITE" id="PS51007"/>
    </source>
</evidence>
<dbReference type="EMBL" id="VJWA01000002">
    <property type="protein sequence ID" value="TRW14441.1"/>
    <property type="molecule type" value="Genomic_DNA"/>
</dbReference>
<evidence type="ECO:0000313" key="10">
    <source>
        <dbReference type="Proteomes" id="UP000317894"/>
    </source>
</evidence>
<dbReference type="PRINTS" id="PR00604">
    <property type="entry name" value="CYTCHRMECIAB"/>
</dbReference>
<evidence type="ECO:0000256" key="4">
    <source>
        <dbReference type="ARBA" id="ARBA00022982"/>
    </source>
</evidence>
<evidence type="ECO:0000313" key="9">
    <source>
        <dbReference type="EMBL" id="TRW14441.1"/>
    </source>
</evidence>
<keyword evidence="2 6" id="KW-0349">Heme</keyword>
<evidence type="ECO:0000256" key="5">
    <source>
        <dbReference type="ARBA" id="ARBA00023004"/>
    </source>
</evidence>
<keyword evidence="4" id="KW-0249">Electron transport</keyword>